<protein>
    <submittedName>
        <fullName evidence="1">Uncharacterized protein</fullName>
    </submittedName>
</protein>
<proteinExistence type="predicted"/>
<reference evidence="1" key="1">
    <citation type="journal article" date="2020" name="Nature">
        <title>Giant virus diversity and host interactions through global metagenomics.</title>
        <authorList>
            <person name="Schulz F."/>
            <person name="Roux S."/>
            <person name="Paez-Espino D."/>
            <person name="Jungbluth S."/>
            <person name="Walsh D.A."/>
            <person name="Denef V.J."/>
            <person name="McMahon K.D."/>
            <person name="Konstantinidis K.T."/>
            <person name="Eloe-Fadrosh E.A."/>
            <person name="Kyrpides N.C."/>
            <person name="Woyke T."/>
        </authorList>
    </citation>
    <scope>NUCLEOTIDE SEQUENCE</scope>
    <source>
        <strain evidence="1">GVMAG-M-3300023174-104</strain>
    </source>
</reference>
<sequence>MTSSPPPSDNLPILCPQSYFNGGDGKIVWTTLMAMNPNSSGNCIYTTTNPNILKDCSKTTLFVASRNTPPPLTNGICNGTLKDGLCTTNCMWTYSPRSPL</sequence>
<name>A0A6C0D1E2_9ZZZZ</name>
<evidence type="ECO:0000313" key="1">
    <source>
        <dbReference type="EMBL" id="QHT10273.1"/>
    </source>
</evidence>
<accession>A0A6C0D1E2</accession>
<dbReference type="EMBL" id="MN739519">
    <property type="protein sequence ID" value="QHT10273.1"/>
    <property type="molecule type" value="Genomic_DNA"/>
</dbReference>
<organism evidence="1">
    <name type="scientific">viral metagenome</name>
    <dbReference type="NCBI Taxonomy" id="1070528"/>
    <lineage>
        <taxon>unclassified sequences</taxon>
        <taxon>metagenomes</taxon>
        <taxon>organismal metagenomes</taxon>
    </lineage>
</organism>
<dbReference type="AlphaFoldDB" id="A0A6C0D1E2"/>